<proteinExistence type="predicted"/>
<reference evidence="1" key="1">
    <citation type="journal article" date="2014" name="Front. Microbiol.">
        <title>High frequency of phylogenetically diverse reductive dehalogenase-homologous genes in deep subseafloor sedimentary metagenomes.</title>
        <authorList>
            <person name="Kawai M."/>
            <person name="Futagami T."/>
            <person name="Toyoda A."/>
            <person name="Takaki Y."/>
            <person name="Nishi S."/>
            <person name="Hori S."/>
            <person name="Arai W."/>
            <person name="Tsubouchi T."/>
            <person name="Morono Y."/>
            <person name="Uchiyama I."/>
            <person name="Ito T."/>
            <person name="Fujiyama A."/>
            <person name="Inagaki F."/>
            <person name="Takami H."/>
        </authorList>
    </citation>
    <scope>NUCLEOTIDE SEQUENCE</scope>
    <source>
        <strain evidence="1">Expedition CK06-06</strain>
    </source>
</reference>
<protein>
    <submittedName>
        <fullName evidence="1">Uncharacterized protein</fullName>
    </submittedName>
</protein>
<dbReference type="EMBL" id="BARS01044850">
    <property type="protein sequence ID" value="GAG40325.1"/>
    <property type="molecule type" value="Genomic_DNA"/>
</dbReference>
<gene>
    <name evidence="1" type="ORF">S01H1_67687</name>
</gene>
<feature type="non-terminal residue" evidence="1">
    <location>
        <position position="1"/>
    </location>
</feature>
<organism evidence="1">
    <name type="scientific">marine sediment metagenome</name>
    <dbReference type="NCBI Taxonomy" id="412755"/>
    <lineage>
        <taxon>unclassified sequences</taxon>
        <taxon>metagenomes</taxon>
        <taxon>ecological metagenomes</taxon>
    </lineage>
</organism>
<accession>X0XB71</accession>
<sequence>QGAETYLVDGTDIEKIELESIRINGEPFQLYICRNKYGDIVVEISPFAPIVIERL</sequence>
<name>X0XB71_9ZZZZ</name>
<dbReference type="AlphaFoldDB" id="X0XB71"/>
<evidence type="ECO:0000313" key="1">
    <source>
        <dbReference type="EMBL" id="GAG40325.1"/>
    </source>
</evidence>
<comment type="caution">
    <text evidence="1">The sequence shown here is derived from an EMBL/GenBank/DDBJ whole genome shotgun (WGS) entry which is preliminary data.</text>
</comment>